<name>A0A940WZV5_9GAMM</name>
<feature type="chain" id="PRO_5036726727" evidence="5">
    <location>
        <begin position="26"/>
        <end position="336"/>
    </location>
</feature>
<dbReference type="SUPFAM" id="SSF56281">
    <property type="entry name" value="Metallo-hydrolase/oxidoreductase"/>
    <property type="match status" value="1"/>
</dbReference>
<dbReference type="GO" id="GO:0046872">
    <property type="term" value="F:metal ion binding"/>
    <property type="evidence" value="ECO:0007669"/>
    <property type="project" value="UniProtKB-KW"/>
</dbReference>
<evidence type="ECO:0000256" key="2">
    <source>
        <dbReference type="ARBA" id="ARBA00022723"/>
    </source>
</evidence>
<reference evidence="7" key="2">
    <citation type="submission" date="2021-03" db="EMBL/GenBank/DDBJ databases">
        <authorList>
            <person name="Cao W."/>
        </authorList>
    </citation>
    <scope>NUCLEOTIDE SEQUENCE</scope>
    <source>
        <strain evidence="7">110414</strain>
    </source>
</reference>
<dbReference type="PANTHER" id="PTHR42978:SF6">
    <property type="entry name" value="QUORUM-QUENCHING LACTONASE YTNP-RELATED"/>
    <property type="match status" value="1"/>
</dbReference>
<dbReference type="RefSeq" id="WP_210535551.1">
    <property type="nucleotide sequence ID" value="NZ_JAGKTC010000001.1"/>
</dbReference>
<sequence length="336" mass="34371">MSRFAALVSKSLLTLAITTALTACAPRNDASQATAETKAEPAATAPAPAPAAASEDVKAFSIGTLSAFALRDGALEFPNDNKVFGVGRTPEEVAAVLSASGAPTDKIQLSLQPLLVKAGDRVLLFDTGAASNFGPSAGKLPASLAAAGIDAASVTDIFISHAHGDHIGGLVDAAGKLAFPNATVHVSKPEWDFLTGLDAEKAKAFGIENHAALVAAVTPKLDAFAPESELVPGTVKAVAIKGHTPGHSGYLIGSGNDTLLYIGDAAHSSIISVQKPEWVNAFDGGGDTALAAASRQKLIEQSAASGQRIYGVHFPFPGVGKFEKREGTHTYVWVAE</sequence>
<evidence type="ECO:0000313" key="8">
    <source>
        <dbReference type="Proteomes" id="UP000673447"/>
    </source>
</evidence>
<dbReference type="InterPro" id="IPR051013">
    <property type="entry name" value="MBL_superfamily_lactonases"/>
</dbReference>
<organism evidence="7 8">
    <name type="scientific">Pseudoxanthomonas helianthi</name>
    <dbReference type="NCBI Taxonomy" id="1453541"/>
    <lineage>
        <taxon>Bacteria</taxon>
        <taxon>Pseudomonadati</taxon>
        <taxon>Pseudomonadota</taxon>
        <taxon>Gammaproteobacteria</taxon>
        <taxon>Lysobacterales</taxon>
        <taxon>Lysobacteraceae</taxon>
        <taxon>Pseudoxanthomonas</taxon>
    </lineage>
</organism>
<evidence type="ECO:0000256" key="4">
    <source>
        <dbReference type="ARBA" id="ARBA00022833"/>
    </source>
</evidence>
<feature type="signal peptide" evidence="5">
    <location>
        <begin position="1"/>
        <end position="25"/>
    </location>
</feature>
<comment type="similarity">
    <text evidence="1">Belongs to the metallo-beta-lactamase superfamily.</text>
</comment>
<dbReference type="Proteomes" id="UP000673447">
    <property type="component" value="Unassembled WGS sequence"/>
</dbReference>
<dbReference type="Pfam" id="PF00753">
    <property type="entry name" value="Lactamase_B"/>
    <property type="match status" value="1"/>
</dbReference>
<dbReference type="GO" id="GO:0016787">
    <property type="term" value="F:hydrolase activity"/>
    <property type="evidence" value="ECO:0007669"/>
    <property type="project" value="UniProtKB-KW"/>
</dbReference>
<protein>
    <submittedName>
        <fullName evidence="7">MBL fold metallo-hydrolase</fullName>
    </submittedName>
</protein>
<dbReference type="PROSITE" id="PS51257">
    <property type="entry name" value="PROKAR_LIPOPROTEIN"/>
    <property type="match status" value="1"/>
</dbReference>
<dbReference type="InterPro" id="IPR001279">
    <property type="entry name" value="Metallo-B-lactamas"/>
</dbReference>
<keyword evidence="2" id="KW-0479">Metal-binding</keyword>
<keyword evidence="8" id="KW-1185">Reference proteome</keyword>
<evidence type="ECO:0000256" key="3">
    <source>
        <dbReference type="ARBA" id="ARBA00022801"/>
    </source>
</evidence>
<dbReference type="AlphaFoldDB" id="A0A940WZV5"/>
<accession>A0A940WZV5</accession>
<keyword evidence="4" id="KW-0862">Zinc</keyword>
<reference evidence="7" key="1">
    <citation type="journal article" date="2016" name="Int. J. Syst. Evol. Microbiol.">
        <title>Pseudoxanthomonas helianthi sp. nov., isolated from roots of Jerusalem artichoke (Helianthus tuberosus).</title>
        <authorList>
            <person name="Kittiwongwattana C."/>
            <person name="Thawai C."/>
        </authorList>
    </citation>
    <scope>NUCLEOTIDE SEQUENCE</scope>
    <source>
        <strain evidence="7">110414</strain>
    </source>
</reference>
<proteinExistence type="inferred from homology"/>
<evidence type="ECO:0000313" key="7">
    <source>
        <dbReference type="EMBL" id="MBP3983724.1"/>
    </source>
</evidence>
<dbReference type="PANTHER" id="PTHR42978">
    <property type="entry name" value="QUORUM-QUENCHING LACTONASE YTNP-RELATED-RELATED"/>
    <property type="match status" value="1"/>
</dbReference>
<dbReference type="SMART" id="SM00849">
    <property type="entry name" value="Lactamase_B"/>
    <property type="match status" value="1"/>
</dbReference>
<evidence type="ECO:0000256" key="5">
    <source>
        <dbReference type="SAM" id="SignalP"/>
    </source>
</evidence>
<dbReference type="InterPro" id="IPR036866">
    <property type="entry name" value="RibonucZ/Hydroxyglut_hydro"/>
</dbReference>
<gene>
    <name evidence="7" type="ORF">J5837_04725</name>
</gene>
<dbReference type="Gene3D" id="3.60.15.10">
    <property type="entry name" value="Ribonuclease Z/Hydroxyacylglutathione hydrolase-like"/>
    <property type="match status" value="1"/>
</dbReference>
<dbReference type="EMBL" id="JAGKTC010000001">
    <property type="protein sequence ID" value="MBP3983724.1"/>
    <property type="molecule type" value="Genomic_DNA"/>
</dbReference>
<feature type="domain" description="Metallo-beta-lactamase" evidence="6">
    <location>
        <begin position="110"/>
        <end position="313"/>
    </location>
</feature>
<evidence type="ECO:0000259" key="6">
    <source>
        <dbReference type="SMART" id="SM00849"/>
    </source>
</evidence>
<dbReference type="CDD" id="cd07720">
    <property type="entry name" value="OPHC2-like_MBL-fold"/>
    <property type="match status" value="1"/>
</dbReference>
<keyword evidence="3" id="KW-0378">Hydrolase</keyword>
<evidence type="ECO:0000256" key="1">
    <source>
        <dbReference type="ARBA" id="ARBA00007749"/>
    </source>
</evidence>
<keyword evidence="5" id="KW-0732">Signal</keyword>
<comment type="caution">
    <text evidence="7">The sequence shown here is derived from an EMBL/GenBank/DDBJ whole genome shotgun (WGS) entry which is preliminary data.</text>
</comment>